<organism evidence="2 3">
    <name type="scientific">Roseomonas haemaphysalidis</name>
    <dbReference type="NCBI Taxonomy" id="2768162"/>
    <lineage>
        <taxon>Bacteria</taxon>
        <taxon>Pseudomonadati</taxon>
        <taxon>Pseudomonadota</taxon>
        <taxon>Alphaproteobacteria</taxon>
        <taxon>Acetobacterales</taxon>
        <taxon>Roseomonadaceae</taxon>
        <taxon>Roseomonas</taxon>
    </lineage>
</organism>
<dbReference type="InterPro" id="IPR052189">
    <property type="entry name" value="L-asp_N-monooxygenase_NS-form"/>
</dbReference>
<dbReference type="Pfam" id="PF13454">
    <property type="entry name" value="NAD_binding_9"/>
    <property type="match status" value="1"/>
</dbReference>
<dbReference type="InterPro" id="IPR036188">
    <property type="entry name" value="FAD/NAD-bd_sf"/>
</dbReference>
<feature type="domain" description="FAD-dependent urate hydroxylase HpyO/Asp monooxygenase CreE-like FAD/NAD(P)-binding" evidence="1">
    <location>
        <begin position="7"/>
        <end position="149"/>
    </location>
</feature>
<dbReference type="PANTHER" id="PTHR40254:SF1">
    <property type="entry name" value="BLR0577 PROTEIN"/>
    <property type="match status" value="1"/>
</dbReference>
<dbReference type="PANTHER" id="PTHR40254">
    <property type="entry name" value="BLR0577 PROTEIN"/>
    <property type="match status" value="1"/>
</dbReference>
<dbReference type="Gene3D" id="3.50.50.60">
    <property type="entry name" value="FAD/NAD(P)-binding domain"/>
    <property type="match status" value="1"/>
</dbReference>
<proteinExistence type="predicted"/>
<comment type="caution">
    <text evidence="2">The sequence shown here is derived from an EMBL/GenBank/DDBJ whole genome shotgun (WGS) entry which is preliminary data.</text>
</comment>
<protein>
    <submittedName>
        <fullName evidence="2">FAD/NAD(P)-binding protein</fullName>
    </submittedName>
</protein>
<evidence type="ECO:0000313" key="3">
    <source>
        <dbReference type="Proteomes" id="UP001518989"/>
    </source>
</evidence>
<reference evidence="2 3" key="1">
    <citation type="submission" date="2020-09" db="EMBL/GenBank/DDBJ databases">
        <title>Roseomonas.</title>
        <authorList>
            <person name="Zhu W."/>
        </authorList>
    </citation>
    <scope>NUCLEOTIDE SEQUENCE [LARGE SCALE GENOMIC DNA]</scope>
    <source>
        <strain evidence="2 3">573</strain>
    </source>
</reference>
<name>A0ABS3KU32_9PROT</name>
<sequence length="447" mass="46232">MDGYDAAIVGGGFAGTALAARLRATLPPGARILLLEPGEPGPGLAYGTEDPHHLLNVPAGGMSLDPDRPADFAEWLAARPDAPAAPADGGPVFAPRRTYGTYLRERLAAAAVEVVAARVEAVERVDTGFLLRDGARQWPARRVALAVGGFAVAPGAAADGPPLLEPDPWSPGALRDIDPDSTVLLVGMGLTMVDLLLSLRGRGHRGPVVGLSRHGWPPLPHVSGPPPAPWPVELPPGEGPAALSRRLRRAARAAAAAGQPWQAVADGARPQLQRIWADWTPAQRASFLRHGRSAWNLHRHRLAPAVAATLAAEHAAGHFTPLAGRLASWHADPGGRTATAMLRLRGGGEQRVSAGRIVLCMGPDAAGWRKAAPVPALLRDGLAGLDPSGLGLTVAGADGLLLDAAGRPVPGLHVLGPLTRGALWEITAAPEIRAQAARIAAAWSAVP</sequence>
<dbReference type="Proteomes" id="UP001518989">
    <property type="component" value="Unassembled WGS sequence"/>
</dbReference>
<dbReference type="EMBL" id="JACTNG010000011">
    <property type="protein sequence ID" value="MBO1080985.1"/>
    <property type="molecule type" value="Genomic_DNA"/>
</dbReference>
<dbReference type="SUPFAM" id="SSF51905">
    <property type="entry name" value="FAD/NAD(P)-binding domain"/>
    <property type="match status" value="1"/>
</dbReference>
<keyword evidence="3" id="KW-1185">Reference proteome</keyword>
<evidence type="ECO:0000259" key="1">
    <source>
        <dbReference type="Pfam" id="PF13454"/>
    </source>
</evidence>
<evidence type="ECO:0000313" key="2">
    <source>
        <dbReference type="EMBL" id="MBO1080985.1"/>
    </source>
</evidence>
<gene>
    <name evidence="2" type="ORF">IAI61_18235</name>
</gene>
<dbReference type="RefSeq" id="WP_207419154.1">
    <property type="nucleotide sequence ID" value="NZ_CP061177.1"/>
</dbReference>
<dbReference type="InterPro" id="IPR038732">
    <property type="entry name" value="HpyO/CreE_NAD-binding"/>
</dbReference>
<accession>A0ABS3KU32</accession>